<evidence type="ECO:0008006" key="2">
    <source>
        <dbReference type="Google" id="ProtNLM"/>
    </source>
</evidence>
<protein>
    <recommendedName>
        <fullName evidence="2">DUF4034 domain-containing protein</fullName>
    </recommendedName>
</protein>
<name>A0A382Q570_9ZZZZ</name>
<accession>A0A382Q570</accession>
<dbReference type="InterPro" id="IPR038537">
    <property type="entry name" value="TatT_sf"/>
</dbReference>
<organism evidence="1">
    <name type="scientific">marine metagenome</name>
    <dbReference type="NCBI Taxonomy" id="408172"/>
    <lineage>
        <taxon>unclassified sequences</taxon>
        <taxon>metagenomes</taxon>
        <taxon>ecological metagenomes</taxon>
    </lineage>
</organism>
<dbReference type="AlphaFoldDB" id="A0A382Q570"/>
<dbReference type="Pfam" id="PF16811">
    <property type="entry name" value="TAtT"/>
    <property type="match status" value="1"/>
</dbReference>
<evidence type="ECO:0000313" key="1">
    <source>
        <dbReference type="EMBL" id="SVC80729.1"/>
    </source>
</evidence>
<dbReference type="Gene3D" id="1.25.40.920">
    <property type="entry name" value="TRAP transporter T-component"/>
    <property type="match status" value="1"/>
</dbReference>
<reference evidence="1" key="1">
    <citation type="submission" date="2018-05" db="EMBL/GenBank/DDBJ databases">
        <authorList>
            <person name="Lanie J.A."/>
            <person name="Ng W.-L."/>
            <person name="Kazmierczak K.M."/>
            <person name="Andrzejewski T.M."/>
            <person name="Davidsen T.M."/>
            <person name="Wayne K.J."/>
            <person name="Tettelin H."/>
            <person name="Glass J.I."/>
            <person name="Rusch D."/>
            <person name="Podicherti R."/>
            <person name="Tsui H.-C.T."/>
            <person name="Winkler M.E."/>
        </authorList>
    </citation>
    <scope>NUCLEOTIDE SEQUENCE</scope>
</reference>
<proteinExistence type="predicted"/>
<feature type="non-terminal residue" evidence="1">
    <location>
        <position position="1"/>
    </location>
</feature>
<dbReference type="InterPro" id="IPR031823">
    <property type="entry name" value="TatT"/>
</dbReference>
<gene>
    <name evidence="1" type="ORF">METZ01_LOCUS333583</name>
</gene>
<sequence length="216" mass="24759">LLQTLAEGFCSYAFSFVEEVDPQRASRLYLRGRDYALRALERDPLAPKLPGLNLDLLNLELLRFGKDDLPGLFWSAQCWGGWLTLNLHNPEAFADISKVEALMSKALELDESFYHAGPHLFLGTFYGSRSRLLGGDPEKARRHFERNLELTENRFLLTHFLYAKTYAVQNQDRELFDRLIDTVFETPSSVFPQQRLANEVAKLKAENLAGMVDELF</sequence>
<dbReference type="EMBL" id="UINC01112064">
    <property type="protein sequence ID" value="SVC80729.1"/>
    <property type="molecule type" value="Genomic_DNA"/>
</dbReference>